<accession>A0A8J2JPM8</accession>
<evidence type="ECO:0000313" key="2">
    <source>
        <dbReference type="Proteomes" id="UP000708208"/>
    </source>
</evidence>
<keyword evidence="2" id="KW-1185">Reference proteome</keyword>
<dbReference type="AlphaFoldDB" id="A0A8J2JPM8"/>
<sequence>MQSLTVKRNTKEYHYVISTGTFLGDLETFMRNYGTPEDIVCHQIISTITNMTGTLSPSNQVSGASVGFPKS</sequence>
<proteinExistence type="predicted"/>
<evidence type="ECO:0000313" key="1">
    <source>
        <dbReference type="EMBL" id="CAG7718679.1"/>
    </source>
</evidence>
<reference evidence="1" key="1">
    <citation type="submission" date="2021-06" db="EMBL/GenBank/DDBJ databases">
        <authorList>
            <person name="Hodson N. C."/>
            <person name="Mongue J. A."/>
            <person name="Jaron S. K."/>
        </authorList>
    </citation>
    <scope>NUCLEOTIDE SEQUENCE</scope>
</reference>
<gene>
    <name evidence="1" type="ORF">AFUS01_LOCUS8053</name>
</gene>
<organism evidence="1 2">
    <name type="scientific">Allacma fusca</name>
    <dbReference type="NCBI Taxonomy" id="39272"/>
    <lineage>
        <taxon>Eukaryota</taxon>
        <taxon>Metazoa</taxon>
        <taxon>Ecdysozoa</taxon>
        <taxon>Arthropoda</taxon>
        <taxon>Hexapoda</taxon>
        <taxon>Collembola</taxon>
        <taxon>Symphypleona</taxon>
        <taxon>Sminthuridae</taxon>
        <taxon>Allacma</taxon>
    </lineage>
</organism>
<protein>
    <submittedName>
        <fullName evidence="1">Uncharacterized protein</fullName>
    </submittedName>
</protein>
<dbReference type="Proteomes" id="UP000708208">
    <property type="component" value="Unassembled WGS sequence"/>
</dbReference>
<comment type="caution">
    <text evidence="1">The sequence shown here is derived from an EMBL/GenBank/DDBJ whole genome shotgun (WGS) entry which is preliminary data.</text>
</comment>
<dbReference type="EMBL" id="CAJVCH010055180">
    <property type="protein sequence ID" value="CAG7718679.1"/>
    <property type="molecule type" value="Genomic_DNA"/>
</dbReference>
<name>A0A8J2JPM8_9HEXA</name>